<evidence type="ECO:0000256" key="21">
    <source>
        <dbReference type="ARBA" id="ARBA00077835"/>
    </source>
</evidence>
<evidence type="ECO:0000256" key="18">
    <source>
        <dbReference type="ARBA" id="ARBA00065174"/>
    </source>
</evidence>
<comment type="pathway">
    <text evidence="13">Steroid biosynthesis; estrogen biosynthesis.</text>
</comment>
<evidence type="ECO:0000313" key="27">
    <source>
        <dbReference type="Proteomes" id="UP000694844"/>
    </source>
</evidence>
<dbReference type="RefSeq" id="XP_022325905.1">
    <property type="nucleotide sequence ID" value="XM_022470197.1"/>
</dbReference>
<organism evidence="27 28">
    <name type="scientific">Crassostrea virginica</name>
    <name type="common">Eastern oyster</name>
    <dbReference type="NCBI Taxonomy" id="6565"/>
    <lineage>
        <taxon>Eukaryota</taxon>
        <taxon>Metazoa</taxon>
        <taxon>Spiralia</taxon>
        <taxon>Lophotrochozoa</taxon>
        <taxon>Mollusca</taxon>
        <taxon>Bivalvia</taxon>
        <taxon>Autobranchia</taxon>
        <taxon>Pteriomorphia</taxon>
        <taxon>Ostreida</taxon>
        <taxon>Ostreoidea</taxon>
        <taxon>Ostreidae</taxon>
        <taxon>Crassostrea</taxon>
    </lineage>
</organism>
<evidence type="ECO:0000256" key="25">
    <source>
        <dbReference type="ARBA" id="ARBA00083258"/>
    </source>
</evidence>
<evidence type="ECO:0000259" key="26">
    <source>
        <dbReference type="SMART" id="SM00822"/>
    </source>
</evidence>
<dbReference type="PRINTS" id="PR00080">
    <property type="entry name" value="SDRFAMILY"/>
</dbReference>
<comment type="subcellular location">
    <subcellularLocation>
        <location evidence="1">Mitochondrion matrix</location>
    </subcellularLocation>
</comment>
<feature type="domain" description="Ketoreductase" evidence="26">
    <location>
        <begin position="5"/>
        <end position="185"/>
    </location>
</feature>
<dbReference type="InterPro" id="IPR020904">
    <property type="entry name" value="Sc_DH/Rdtase_CS"/>
</dbReference>
<dbReference type="GO" id="GO:0008210">
    <property type="term" value="P:estrogen metabolic process"/>
    <property type="evidence" value="ECO:0007669"/>
    <property type="project" value="UniProtKB-ARBA"/>
</dbReference>
<dbReference type="PANTHER" id="PTHR42760">
    <property type="entry name" value="SHORT-CHAIN DEHYDROGENASES/REDUCTASES FAMILY MEMBER"/>
    <property type="match status" value="1"/>
</dbReference>
<evidence type="ECO:0000256" key="22">
    <source>
        <dbReference type="ARBA" id="ARBA00081419"/>
    </source>
</evidence>
<evidence type="ECO:0000256" key="17">
    <source>
        <dbReference type="ARBA" id="ARBA00052680"/>
    </source>
</evidence>
<evidence type="ECO:0000256" key="5">
    <source>
        <dbReference type="ARBA" id="ARBA00022516"/>
    </source>
</evidence>
<evidence type="ECO:0000313" key="28">
    <source>
        <dbReference type="RefSeq" id="XP_022325905.1"/>
    </source>
</evidence>
<sequence length="246" mass="25936">MLSGRLALITGAGSGIGRAVCRVFASEGATIIGADMNEKGVEETMAMIQGSGDHLSFQCDVSNSASVTNLVDKIKEKYSAAPQIAVNAAGITRDKTMMKLTEEDFEKVIDVNLKGTWLINKAVGKAMLSDKLPGSIVNISSLVGKTGNIGQTNYAASKAGVIGLTKSMAKEMGKFNIRVNAVLPGFIETPMTEKVPEHLMQMTKLLIPLGRLGNPDEIANTCAFLASDKSSYITGATIEVTGGLFM</sequence>
<keyword evidence="11" id="KW-0496">Mitochondrion</keyword>
<keyword evidence="9" id="KW-0520">NAD</keyword>
<dbReference type="Proteomes" id="UP000694844">
    <property type="component" value="Chromosome 3"/>
</dbReference>
<dbReference type="GeneID" id="111125936"/>
<evidence type="ECO:0000256" key="2">
    <source>
        <dbReference type="ARBA" id="ARBA00005194"/>
    </source>
</evidence>
<keyword evidence="7" id="KW-0276">Fatty acid metabolism</keyword>
<dbReference type="InterPro" id="IPR057326">
    <property type="entry name" value="KR_dom"/>
</dbReference>
<evidence type="ECO:0000256" key="23">
    <source>
        <dbReference type="ARBA" id="ARBA00081936"/>
    </source>
</evidence>
<dbReference type="GO" id="GO:0047035">
    <property type="term" value="F:testosterone dehydrogenase (NAD+) activity"/>
    <property type="evidence" value="ECO:0007669"/>
    <property type="project" value="UniProtKB-EC"/>
</dbReference>
<comment type="catalytic activity">
    <reaction evidence="15">
        <text>testosterone + NAD(+) = androst-4-ene-3,17-dione + NADH + H(+)</text>
        <dbReference type="Rhea" id="RHEA:14929"/>
        <dbReference type="ChEBI" id="CHEBI:15378"/>
        <dbReference type="ChEBI" id="CHEBI:16422"/>
        <dbReference type="ChEBI" id="CHEBI:17347"/>
        <dbReference type="ChEBI" id="CHEBI:57540"/>
        <dbReference type="ChEBI" id="CHEBI:57945"/>
        <dbReference type="EC" id="1.1.1.239"/>
    </reaction>
    <physiologicalReaction direction="left-to-right" evidence="15">
        <dbReference type="Rhea" id="RHEA:14930"/>
    </physiologicalReaction>
</comment>
<dbReference type="AlphaFoldDB" id="A0A8B8DDY7"/>
<dbReference type="InterPro" id="IPR036291">
    <property type="entry name" value="NAD(P)-bd_dom_sf"/>
</dbReference>
<dbReference type="EC" id="1.1.1.239" evidence="19"/>
<evidence type="ECO:0000256" key="1">
    <source>
        <dbReference type="ARBA" id="ARBA00004305"/>
    </source>
</evidence>
<dbReference type="GO" id="GO:0048038">
    <property type="term" value="F:quinone binding"/>
    <property type="evidence" value="ECO:0007669"/>
    <property type="project" value="TreeGrafter"/>
</dbReference>
<evidence type="ECO:0000256" key="3">
    <source>
        <dbReference type="ARBA" id="ARBA00006484"/>
    </source>
</evidence>
<evidence type="ECO:0000256" key="20">
    <source>
        <dbReference type="ARBA" id="ARBA00070911"/>
    </source>
</evidence>
<reference evidence="28" key="1">
    <citation type="submission" date="2025-08" db="UniProtKB">
        <authorList>
            <consortium name="RefSeq"/>
        </authorList>
    </citation>
    <scope>IDENTIFICATION</scope>
    <source>
        <tissue evidence="28">Whole sample</tissue>
    </source>
</reference>
<dbReference type="SUPFAM" id="SSF51735">
    <property type="entry name" value="NAD(P)-binding Rossmann-fold domains"/>
    <property type="match status" value="1"/>
</dbReference>
<dbReference type="SMART" id="SM00822">
    <property type="entry name" value="PKS_KR"/>
    <property type="match status" value="1"/>
</dbReference>
<dbReference type="Pfam" id="PF13561">
    <property type="entry name" value="adh_short_C2"/>
    <property type="match status" value="1"/>
</dbReference>
<dbReference type="PROSITE" id="PS00061">
    <property type="entry name" value="ADH_SHORT"/>
    <property type="match status" value="1"/>
</dbReference>
<evidence type="ECO:0000256" key="14">
    <source>
        <dbReference type="ARBA" id="ARBA00049069"/>
    </source>
</evidence>
<keyword evidence="10" id="KW-0443">Lipid metabolism</keyword>
<comment type="catalytic activity">
    <reaction evidence="16">
        <text>17beta-hydroxy-5alpha-androstan-3-one + NAD(+) = 5alpha-androstan-3,17-dione + NADH + H(+)</text>
        <dbReference type="Rhea" id="RHEA:41992"/>
        <dbReference type="ChEBI" id="CHEBI:15378"/>
        <dbReference type="ChEBI" id="CHEBI:15994"/>
        <dbReference type="ChEBI" id="CHEBI:16330"/>
        <dbReference type="ChEBI" id="CHEBI:57540"/>
        <dbReference type="ChEBI" id="CHEBI:57945"/>
    </reaction>
    <physiologicalReaction direction="left-to-right" evidence="16">
        <dbReference type="Rhea" id="RHEA:41993"/>
    </physiologicalReaction>
</comment>
<dbReference type="EC" id="1.1.1.n12" evidence="4"/>
<keyword evidence="5" id="KW-0444">Lipid biosynthesis</keyword>
<comment type="catalytic activity">
    <reaction evidence="14">
        <text>17beta-estradiol + NAD(+) = estrone + NADH + H(+)</text>
        <dbReference type="Rhea" id="RHEA:24612"/>
        <dbReference type="ChEBI" id="CHEBI:15378"/>
        <dbReference type="ChEBI" id="CHEBI:16469"/>
        <dbReference type="ChEBI" id="CHEBI:17263"/>
        <dbReference type="ChEBI" id="CHEBI:57540"/>
        <dbReference type="ChEBI" id="CHEBI:57945"/>
        <dbReference type="EC" id="1.1.1.62"/>
    </reaction>
    <physiologicalReaction direction="left-to-right" evidence="14">
        <dbReference type="Rhea" id="RHEA:24613"/>
    </physiologicalReaction>
    <physiologicalReaction direction="right-to-left" evidence="14">
        <dbReference type="Rhea" id="RHEA:24614"/>
    </physiologicalReaction>
</comment>
<accession>A0A8B8DDY7</accession>
<name>A0A8B8DDY7_CRAVI</name>
<evidence type="ECO:0000256" key="11">
    <source>
        <dbReference type="ARBA" id="ARBA00023128"/>
    </source>
</evidence>
<dbReference type="Gene3D" id="3.40.50.720">
    <property type="entry name" value="NAD(P)-binding Rossmann-like Domain"/>
    <property type="match status" value="1"/>
</dbReference>
<keyword evidence="6" id="KW-0597">Phosphoprotein</keyword>
<dbReference type="FunFam" id="3.40.50.720:FF:000231">
    <property type="entry name" value="Estradiol 17-beta-dehydrogenase 8"/>
    <property type="match status" value="1"/>
</dbReference>
<evidence type="ECO:0000256" key="13">
    <source>
        <dbReference type="ARBA" id="ARBA00037929"/>
    </source>
</evidence>
<keyword evidence="27" id="KW-1185">Reference proteome</keyword>
<dbReference type="PANTHER" id="PTHR42760:SF83">
    <property type="entry name" value="(3R)-3-HYDROXYACYL-COA DEHYDROGENASE"/>
    <property type="match status" value="1"/>
</dbReference>
<dbReference type="OrthoDB" id="294295at2759"/>
<evidence type="ECO:0000256" key="7">
    <source>
        <dbReference type="ARBA" id="ARBA00022832"/>
    </source>
</evidence>
<dbReference type="GO" id="GO:0006633">
    <property type="term" value="P:fatty acid biosynthetic process"/>
    <property type="evidence" value="ECO:0007669"/>
    <property type="project" value="UniProtKB-KW"/>
</dbReference>
<evidence type="ECO:0000256" key="6">
    <source>
        <dbReference type="ARBA" id="ARBA00022553"/>
    </source>
</evidence>
<evidence type="ECO:0000256" key="16">
    <source>
        <dbReference type="ARBA" id="ARBA00050435"/>
    </source>
</evidence>
<evidence type="ECO:0000256" key="15">
    <source>
        <dbReference type="ARBA" id="ARBA00050232"/>
    </source>
</evidence>
<dbReference type="NCBIfam" id="NF009466">
    <property type="entry name" value="PRK12826.1-2"/>
    <property type="match status" value="1"/>
</dbReference>
<proteinExistence type="inferred from homology"/>
<dbReference type="GO" id="GO:0004303">
    <property type="term" value="F:estradiol 17-beta-dehydrogenase [NAD(P)+] activity"/>
    <property type="evidence" value="ECO:0007669"/>
    <property type="project" value="UniProtKB-EC"/>
</dbReference>
<keyword evidence="12" id="KW-0275">Fatty acid biosynthesis</keyword>
<dbReference type="GO" id="GO:0005759">
    <property type="term" value="C:mitochondrial matrix"/>
    <property type="evidence" value="ECO:0007669"/>
    <property type="project" value="UniProtKB-SubCell"/>
</dbReference>
<comment type="subunit">
    <text evidence="18">Heterotetramer with CBR4; contains two molecules of HSD17B8 and CBR4.</text>
</comment>
<protein>
    <recommendedName>
        <fullName evidence="20">(3R)-3-hydroxyacyl-CoA dehydrogenase</fullName>
        <ecNumber evidence="19">1.1.1.239</ecNumber>
        <ecNumber evidence="4">1.1.1.n12</ecNumber>
    </recommendedName>
    <alternativeName>
        <fullName evidence="22">17-beta-hydroxysteroid dehydrogenase 8</fullName>
    </alternativeName>
    <alternativeName>
        <fullName evidence="21">3-ketoacyl-[acyl-carrier-protein] reductase alpha subunit</fullName>
    </alternativeName>
    <alternativeName>
        <fullName evidence="24">3-oxoacyl-[acyl-carrier-protein] reductase</fullName>
    </alternativeName>
    <alternativeName>
        <fullName evidence="25">Estradiol 17-beta-dehydrogenase 8</fullName>
    </alternativeName>
    <alternativeName>
        <fullName evidence="23">Testosterone 17-beta-dehydrogenase 8</fullName>
    </alternativeName>
</protein>
<dbReference type="InterPro" id="IPR002347">
    <property type="entry name" value="SDR_fam"/>
</dbReference>
<dbReference type="KEGG" id="cvn:111125936"/>
<evidence type="ECO:0000256" key="12">
    <source>
        <dbReference type="ARBA" id="ARBA00023160"/>
    </source>
</evidence>
<evidence type="ECO:0000256" key="8">
    <source>
        <dbReference type="ARBA" id="ARBA00023002"/>
    </source>
</evidence>
<comment type="pathway">
    <text evidence="2">Lipid metabolism; fatty acid biosynthesis.</text>
</comment>
<evidence type="ECO:0000256" key="19">
    <source>
        <dbReference type="ARBA" id="ARBA00066822"/>
    </source>
</evidence>
<keyword evidence="8" id="KW-0560">Oxidoreductase</keyword>
<comment type="catalytic activity">
    <reaction evidence="17">
        <text>a (3R)-3-hydroxyacyl-CoA + NAD(+) = a 3-oxoacyl-CoA + NADH + H(+)</text>
        <dbReference type="Rhea" id="RHEA:32711"/>
        <dbReference type="ChEBI" id="CHEBI:15378"/>
        <dbReference type="ChEBI" id="CHEBI:57319"/>
        <dbReference type="ChEBI" id="CHEBI:57540"/>
        <dbReference type="ChEBI" id="CHEBI:57945"/>
        <dbReference type="ChEBI" id="CHEBI:90726"/>
        <dbReference type="EC" id="1.1.1.n12"/>
    </reaction>
    <physiologicalReaction direction="left-to-right" evidence="17">
        <dbReference type="Rhea" id="RHEA:32712"/>
    </physiologicalReaction>
</comment>
<evidence type="ECO:0000256" key="24">
    <source>
        <dbReference type="ARBA" id="ARBA00083097"/>
    </source>
</evidence>
<gene>
    <name evidence="28" type="primary">LOC111125936</name>
</gene>
<evidence type="ECO:0000256" key="9">
    <source>
        <dbReference type="ARBA" id="ARBA00023027"/>
    </source>
</evidence>
<dbReference type="NCBIfam" id="NF005559">
    <property type="entry name" value="PRK07231.1"/>
    <property type="match status" value="1"/>
</dbReference>
<dbReference type="PRINTS" id="PR00081">
    <property type="entry name" value="GDHRDH"/>
</dbReference>
<dbReference type="CDD" id="cd05333">
    <property type="entry name" value="BKR_SDR_c"/>
    <property type="match status" value="1"/>
</dbReference>
<evidence type="ECO:0000256" key="4">
    <source>
        <dbReference type="ARBA" id="ARBA00012456"/>
    </source>
</evidence>
<comment type="similarity">
    <text evidence="3">Belongs to the short-chain dehydrogenases/reductases (SDR) family.</text>
</comment>
<evidence type="ECO:0000256" key="10">
    <source>
        <dbReference type="ARBA" id="ARBA00023098"/>
    </source>
</evidence>